<dbReference type="CTD" id="252969"/>
<evidence type="ECO:0000256" key="6">
    <source>
        <dbReference type="ARBA" id="ARBA00022771"/>
    </source>
</evidence>
<dbReference type="PANTHER" id="PTHR22993:SF29">
    <property type="entry name" value="ENDONUCLEASE 8-LIKE 2"/>
    <property type="match status" value="1"/>
</dbReference>
<dbReference type="GO" id="GO:0006284">
    <property type="term" value="P:base-excision repair"/>
    <property type="evidence" value="ECO:0007669"/>
    <property type="project" value="InterPro"/>
</dbReference>
<evidence type="ECO:0000256" key="14">
    <source>
        <dbReference type="ARBA" id="ARBA00023268"/>
    </source>
</evidence>
<evidence type="ECO:0000256" key="10">
    <source>
        <dbReference type="ARBA" id="ARBA00023125"/>
    </source>
</evidence>
<proteinExistence type="predicted"/>
<evidence type="ECO:0000256" key="19">
    <source>
        <dbReference type="ARBA" id="ARBA00076845"/>
    </source>
</evidence>
<comment type="subcellular location">
    <subcellularLocation>
        <location evidence="1">Nucleus</location>
    </subcellularLocation>
</comment>
<feature type="domain" description="Formamidopyrimidine-DNA glycosylase catalytic" evidence="23">
    <location>
        <begin position="4"/>
        <end position="181"/>
    </location>
</feature>
<keyword evidence="6" id="KW-0863">Zinc-finger</keyword>
<dbReference type="GO" id="GO:0140078">
    <property type="term" value="F:class I DNA-(apurinic or apyrimidinic site) endonuclease activity"/>
    <property type="evidence" value="ECO:0007669"/>
    <property type="project" value="UniProtKB-EC"/>
</dbReference>
<keyword evidence="4" id="KW-0479">Metal-binding</keyword>
<keyword evidence="12" id="KW-0456">Lyase</keyword>
<evidence type="ECO:0000313" key="25">
    <source>
        <dbReference type="RefSeq" id="XP_030051430.1"/>
    </source>
</evidence>
<dbReference type="InterPro" id="IPR015886">
    <property type="entry name" value="H2TH_FPG"/>
</dbReference>
<evidence type="ECO:0000256" key="7">
    <source>
        <dbReference type="ARBA" id="ARBA00022801"/>
    </source>
</evidence>
<keyword evidence="11" id="KW-0234">DNA repair</keyword>
<evidence type="ECO:0000256" key="20">
    <source>
        <dbReference type="ARBA" id="ARBA00081875"/>
    </source>
</evidence>
<dbReference type="PROSITE" id="PS51068">
    <property type="entry name" value="FPG_CAT"/>
    <property type="match status" value="1"/>
</dbReference>
<evidence type="ECO:0000256" key="9">
    <source>
        <dbReference type="ARBA" id="ARBA00022990"/>
    </source>
</evidence>
<keyword evidence="10" id="KW-0238">DNA-binding</keyword>
<evidence type="ECO:0000259" key="23">
    <source>
        <dbReference type="PROSITE" id="PS51068"/>
    </source>
</evidence>
<accession>A0A6P7XL98</accession>
<dbReference type="AlphaFoldDB" id="A0A6P7XL98"/>
<comment type="subunit">
    <text evidence="17">Binds EP300.</text>
</comment>
<keyword evidence="13" id="KW-0539">Nucleus</keyword>
<keyword evidence="8" id="KW-0862">Zinc</keyword>
<dbReference type="KEGG" id="muo:115465161"/>
<dbReference type="PANTHER" id="PTHR22993">
    <property type="entry name" value="FORMAMIDOPYRIMIDINE-DNA GLYCOSYLASE"/>
    <property type="match status" value="1"/>
</dbReference>
<keyword evidence="5" id="KW-0227">DNA damage</keyword>
<sequence>MEMPEGPSVKKFSLLASPFVGQMVMEVGGSSKQINLKNLKELWFHDCQVHGKNLFLAFGFDEREIVMSRPHETEQEGRSLEKVMDTGRDGIVLPQIKSQESKGPDADNLLQDADCTGPAVPEEPWRWLHFHFGLFGSVRANEFARAQRANKKGDWKDPSPRLVLHFDGGGFLAFYNCRMAWCSGPNTKPTYDILSVHFHRGQALEALCKPRLVCAILLDQRYFSGLGNIIKNEILYSSRIHPLSQGVLLPRKSAESLVDHALRFSSDWLHNKLQGQGLHYQVYMKEACPLGHQVLKESLGPRTGWKRLTWWCPDCQVLYT</sequence>
<evidence type="ECO:0000256" key="17">
    <source>
        <dbReference type="ARBA" id="ARBA00062783"/>
    </source>
</evidence>
<gene>
    <name evidence="25" type="primary">NEIL2</name>
</gene>
<keyword evidence="3" id="KW-0597">Phosphoprotein</keyword>
<evidence type="ECO:0000256" key="18">
    <source>
        <dbReference type="ARBA" id="ARBA00073167"/>
    </source>
</evidence>
<evidence type="ECO:0000256" key="21">
    <source>
        <dbReference type="ARBA" id="ARBA00082923"/>
    </source>
</evidence>
<dbReference type="GO" id="GO:0003684">
    <property type="term" value="F:damaged DNA binding"/>
    <property type="evidence" value="ECO:0007669"/>
    <property type="project" value="InterPro"/>
</dbReference>
<evidence type="ECO:0000256" key="16">
    <source>
        <dbReference type="ARBA" id="ARBA00056755"/>
    </source>
</evidence>
<evidence type="ECO:0000256" key="13">
    <source>
        <dbReference type="ARBA" id="ARBA00023242"/>
    </source>
</evidence>
<evidence type="ECO:0000256" key="8">
    <source>
        <dbReference type="ARBA" id="ARBA00022833"/>
    </source>
</evidence>
<dbReference type="GO" id="GO:0005634">
    <property type="term" value="C:nucleus"/>
    <property type="evidence" value="ECO:0007669"/>
    <property type="project" value="UniProtKB-SubCell"/>
</dbReference>
<comment type="function">
    <text evidence="16">Involved in base excision repair of DNA damaged by oxidation or by mutagenic agents. Has DNA glycosylase activity towards 5-hydroxyuracil and other oxidized derivatives of cytosine with a preference for mismatched double-stranded DNA (DNA bubbles). Has low or no DNA glycosylase activity towards thymine glycol, 2-hydroxyadenine, hypoxanthine and 8-oxoguanine. Has AP (apurinic/apyrimidinic) lyase activity and introduces nicks in the DNA strand. Cleaves the DNA backbone by beta-delta elimination to generate a single-strand break at the site of the removed base with both 3'- and 5'-phosphates.</text>
</comment>
<evidence type="ECO:0000256" key="2">
    <source>
        <dbReference type="ARBA" id="ARBA00012720"/>
    </source>
</evidence>
<evidence type="ECO:0000313" key="24">
    <source>
        <dbReference type="Proteomes" id="UP000515156"/>
    </source>
</evidence>
<keyword evidence="24" id="KW-1185">Reference proteome</keyword>
<evidence type="ECO:0000256" key="1">
    <source>
        <dbReference type="ARBA" id="ARBA00004123"/>
    </source>
</evidence>
<dbReference type="RefSeq" id="XP_030051430.1">
    <property type="nucleotide sequence ID" value="XM_030195570.1"/>
</dbReference>
<keyword evidence="7" id="KW-0378">Hydrolase</keyword>
<dbReference type="OrthoDB" id="444592at2759"/>
<keyword evidence="9" id="KW-0007">Acetylation</keyword>
<dbReference type="Pfam" id="PF06831">
    <property type="entry name" value="H2TH"/>
    <property type="match status" value="1"/>
</dbReference>
<evidence type="ECO:0000256" key="5">
    <source>
        <dbReference type="ARBA" id="ARBA00022763"/>
    </source>
</evidence>
<dbReference type="Proteomes" id="UP000515156">
    <property type="component" value="Chromosome 3"/>
</dbReference>
<reference evidence="25" key="1">
    <citation type="submission" date="2025-08" db="UniProtKB">
        <authorList>
            <consortium name="RefSeq"/>
        </authorList>
    </citation>
    <scope>IDENTIFICATION</scope>
</reference>
<dbReference type="InterPro" id="IPR010979">
    <property type="entry name" value="Ribosomal_uS13-like_H2TH"/>
</dbReference>
<dbReference type="InParanoid" id="A0A6P7XL98"/>
<evidence type="ECO:0000256" key="22">
    <source>
        <dbReference type="ARBA" id="ARBA00083340"/>
    </source>
</evidence>
<evidence type="ECO:0000256" key="15">
    <source>
        <dbReference type="ARBA" id="ARBA00023295"/>
    </source>
</evidence>
<dbReference type="FunFam" id="1.10.8.50:FF:000010">
    <property type="entry name" value="endonuclease 8-like 2"/>
    <property type="match status" value="1"/>
</dbReference>
<keyword evidence="14" id="KW-0511">Multifunctional enzyme</keyword>
<dbReference type="EC" id="4.2.99.18" evidence="2"/>
<evidence type="ECO:0000256" key="4">
    <source>
        <dbReference type="ARBA" id="ARBA00022723"/>
    </source>
</evidence>
<dbReference type="GeneID" id="115465161"/>
<dbReference type="Gene3D" id="1.10.8.50">
    <property type="match status" value="1"/>
</dbReference>
<dbReference type="SMART" id="SM01232">
    <property type="entry name" value="H2TH"/>
    <property type="match status" value="1"/>
</dbReference>
<dbReference type="GO" id="GO:0019104">
    <property type="term" value="F:DNA N-glycosylase activity"/>
    <property type="evidence" value="ECO:0007669"/>
    <property type="project" value="InterPro"/>
</dbReference>
<name>A0A6P7XL98_9AMPH</name>
<protein>
    <recommendedName>
        <fullName evidence="18">Endonuclease 8-like 2</fullName>
        <ecNumber evidence="2">4.2.99.18</ecNumber>
    </recommendedName>
    <alternativeName>
        <fullName evidence="20">DNA glycosylase/AP lyase Neil2</fullName>
    </alternativeName>
    <alternativeName>
        <fullName evidence="19">DNA-(apurinic or apyrimidinic site) lyase Neil2</fullName>
    </alternativeName>
    <alternativeName>
        <fullName evidence="22">Endonuclease VIII-like 2</fullName>
    </alternativeName>
    <alternativeName>
        <fullName evidence="21">Nei-like protein 2</fullName>
    </alternativeName>
</protein>
<evidence type="ECO:0000256" key="12">
    <source>
        <dbReference type="ARBA" id="ARBA00023239"/>
    </source>
</evidence>
<keyword evidence="15" id="KW-0326">Glycosidase</keyword>
<organism evidence="24 25">
    <name type="scientific">Microcaecilia unicolor</name>
    <dbReference type="NCBI Taxonomy" id="1415580"/>
    <lineage>
        <taxon>Eukaryota</taxon>
        <taxon>Metazoa</taxon>
        <taxon>Chordata</taxon>
        <taxon>Craniata</taxon>
        <taxon>Vertebrata</taxon>
        <taxon>Euteleostomi</taxon>
        <taxon>Amphibia</taxon>
        <taxon>Gymnophiona</taxon>
        <taxon>Siphonopidae</taxon>
        <taxon>Microcaecilia</taxon>
    </lineage>
</organism>
<evidence type="ECO:0000256" key="11">
    <source>
        <dbReference type="ARBA" id="ARBA00023204"/>
    </source>
</evidence>
<dbReference type="InterPro" id="IPR012319">
    <property type="entry name" value="FPG_cat"/>
</dbReference>
<evidence type="ECO:0000256" key="3">
    <source>
        <dbReference type="ARBA" id="ARBA00022553"/>
    </source>
</evidence>
<dbReference type="FunCoup" id="A0A6P7XL98">
    <property type="interactions" value="1044"/>
</dbReference>
<dbReference type="GO" id="GO:0008270">
    <property type="term" value="F:zinc ion binding"/>
    <property type="evidence" value="ECO:0007669"/>
    <property type="project" value="UniProtKB-KW"/>
</dbReference>
<dbReference type="SUPFAM" id="SSF46946">
    <property type="entry name" value="S13-like H2TH domain"/>
    <property type="match status" value="1"/>
</dbReference>